<keyword evidence="2" id="KW-0472">Membrane</keyword>
<evidence type="ECO:0000256" key="1">
    <source>
        <dbReference type="SAM" id="MobiDB-lite"/>
    </source>
</evidence>
<keyword evidence="2" id="KW-1133">Transmembrane helix</keyword>
<feature type="transmembrane region" description="Helical" evidence="2">
    <location>
        <begin position="139"/>
        <end position="168"/>
    </location>
</feature>
<name>A0ABP4Z2V9_9ACTN</name>
<sequence>MSDPMHAAPERMPQTEPAPDTRGVEEGYRTRAAGEPYQMRRDETERAMAARGGAMPEPMGTGGGPNTRAAHAIFAATRIALGFIFLWAFLDKMFGWNTSTKPANAVINGGSPTKGFLSNVDGPFAGMFNAMAGKWWADVLFMGALLGLGLALMLGIGMIVSAFAGPILMVMMWMASLPIATNPFLDDHIIYALVIVGLAVSRMGEPYSLGPWWQRTTLVRKMPWLR</sequence>
<feature type="transmembrane region" description="Helical" evidence="2">
    <location>
        <begin position="188"/>
        <end position="205"/>
    </location>
</feature>
<protein>
    <submittedName>
        <fullName evidence="3">DoxX family membrane protein</fullName>
    </submittedName>
</protein>
<evidence type="ECO:0000256" key="2">
    <source>
        <dbReference type="SAM" id="Phobius"/>
    </source>
</evidence>
<feature type="transmembrane region" description="Helical" evidence="2">
    <location>
        <begin position="69"/>
        <end position="90"/>
    </location>
</feature>
<evidence type="ECO:0000313" key="4">
    <source>
        <dbReference type="Proteomes" id="UP001500218"/>
    </source>
</evidence>
<feature type="region of interest" description="Disordered" evidence="1">
    <location>
        <begin position="1"/>
        <end position="41"/>
    </location>
</feature>
<comment type="caution">
    <text evidence="3">The sequence shown here is derived from an EMBL/GenBank/DDBJ whole genome shotgun (WGS) entry which is preliminary data.</text>
</comment>
<organism evidence="3 4">
    <name type="scientific">Luedemannella flava</name>
    <dbReference type="NCBI Taxonomy" id="349316"/>
    <lineage>
        <taxon>Bacteria</taxon>
        <taxon>Bacillati</taxon>
        <taxon>Actinomycetota</taxon>
        <taxon>Actinomycetes</taxon>
        <taxon>Micromonosporales</taxon>
        <taxon>Micromonosporaceae</taxon>
        <taxon>Luedemannella</taxon>
    </lineage>
</organism>
<dbReference type="EMBL" id="BAAALT010000367">
    <property type="protein sequence ID" value="GAA1838882.1"/>
    <property type="molecule type" value="Genomic_DNA"/>
</dbReference>
<keyword evidence="4" id="KW-1185">Reference proteome</keyword>
<keyword evidence="2" id="KW-0812">Transmembrane</keyword>
<gene>
    <name evidence="3" type="ORF">GCM10009682_63920</name>
</gene>
<reference evidence="4" key="1">
    <citation type="journal article" date="2019" name="Int. J. Syst. Evol. Microbiol.">
        <title>The Global Catalogue of Microorganisms (GCM) 10K type strain sequencing project: providing services to taxonomists for standard genome sequencing and annotation.</title>
        <authorList>
            <consortium name="The Broad Institute Genomics Platform"/>
            <consortium name="The Broad Institute Genome Sequencing Center for Infectious Disease"/>
            <person name="Wu L."/>
            <person name="Ma J."/>
        </authorList>
    </citation>
    <scope>NUCLEOTIDE SEQUENCE [LARGE SCALE GENOMIC DNA]</scope>
    <source>
        <strain evidence="4">JCM 13250</strain>
    </source>
</reference>
<proteinExistence type="predicted"/>
<evidence type="ECO:0000313" key="3">
    <source>
        <dbReference type="EMBL" id="GAA1838882.1"/>
    </source>
</evidence>
<accession>A0ABP4Z2V9</accession>
<dbReference type="Proteomes" id="UP001500218">
    <property type="component" value="Unassembled WGS sequence"/>
</dbReference>